<dbReference type="InterPro" id="IPR028154">
    <property type="entry name" value="AMP-dep_Lig_C"/>
</dbReference>
<dbReference type="InterPro" id="IPR042099">
    <property type="entry name" value="ANL_N_sf"/>
</dbReference>
<keyword evidence="4" id="KW-1185">Reference proteome</keyword>
<evidence type="ECO:0000313" key="4">
    <source>
        <dbReference type="Proteomes" id="UP000601990"/>
    </source>
</evidence>
<dbReference type="InterPro" id="IPR011880">
    <property type="entry name" value="PA_CoA_ligase"/>
</dbReference>
<dbReference type="PANTHER" id="PTHR43845:SF1">
    <property type="entry name" value="BLR5969 PROTEIN"/>
    <property type="match status" value="1"/>
</dbReference>
<feature type="domain" description="AMP-dependent synthetase/ligase" evidence="1">
    <location>
        <begin position="96"/>
        <end position="292"/>
    </location>
</feature>
<sequence length="435" mass="48334">MAYFNQELETMPREKLEALQLQKLQAMMGELWGKNAFYTKKWKAAGVHPGDIKSLADLARLPMTKKSELMEDQARNRPFGTNCTYPLEAYVRVHQTSGTTGLPLKVLDTNESWDWMGTCWGYVLSGAGVTAADRLFVAFTFGPFIGFWGAVEGARKIGATLIPGGGRDSQQRLELMRDMGATVLACTPTYALRLAEVGREINFDPRSIPLRTTVHAGEPGASIPSTKMRIEEAWNAKCFDHAGASEVGPHSFECECQPGGTHLIESEYIAEVLDPKTGQSVPPGNRGELVITNLGRWGFPIVRYRTGDVVQVNLDQCECGRTFLRFEGGIVGRADDMITVRGVNVFPAGVENIIRKFTEVDEFRIVVRTVKFMDEMEVEVELANGADASLAQAIAEKLDTLLSFRPRVRVVPRDTLPRFEMKSKRFFVERDALTA</sequence>
<protein>
    <submittedName>
        <fullName evidence="3">AMP-binding protein</fullName>
    </submittedName>
</protein>
<comment type="caution">
    <text evidence="3">The sequence shown here is derived from an EMBL/GenBank/DDBJ whole genome shotgun (WGS) entry which is preliminary data.</text>
</comment>
<feature type="domain" description="AMP-dependent ligase C-terminal" evidence="2">
    <location>
        <begin position="342"/>
        <end position="430"/>
    </location>
</feature>
<evidence type="ECO:0000259" key="2">
    <source>
        <dbReference type="Pfam" id="PF14535"/>
    </source>
</evidence>
<evidence type="ECO:0000313" key="3">
    <source>
        <dbReference type="EMBL" id="NMF93683.1"/>
    </source>
</evidence>
<dbReference type="Pfam" id="PF00501">
    <property type="entry name" value="AMP-binding"/>
    <property type="match status" value="1"/>
</dbReference>
<dbReference type="Gene3D" id="3.40.50.12780">
    <property type="entry name" value="N-terminal domain of ligase-like"/>
    <property type="match status" value="1"/>
</dbReference>
<evidence type="ECO:0000259" key="1">
    <source>
        <dbReference type="Pfam" id="PF00501"/>
    </source>
</evidence>
<organism evidence="3 4">
    <name type="scientific">Aromatoleum buckelii</name>
    <dbReference type="NCBI Taxonomy" id="200254"/>
    <lineage>
        <taxon>Bacteria</taxon>
        <taxon>Pseudomonadati</taxon>
        <taxon>Pseudomonadota</taxon>
        <taxon>Betaproteobacteria</taxon>
        <taxon>Rhodocyclales</taxon>
        <taxon>Rhodocyclaceae</taxon>
        <taxon>Aromatoleum</taxon>
    </lineage>
</organism>
<dbReference type="PANTHER" id="PTHR43845">
    <property type="entry name" value="BLR5969 PROTEIN"/>
    <property type="match status" value="1"/>
</dbReference>
<dbReference type="CDD" id="cd05913">
    <property type="entry name" value="PaaK"/>
    <property type="match status" value="1"/>
</dbReference>
<reference evidence="3" key="1">
    <citation type="submission" date="2019-12" db="EMBL/GenBank/DDBJ databases">
        <title>Comparative genomics gives insights into the taxonomy of the Azoarcus-Aromatoleum group and reveals separate origins of nif in the plant-associated Azoarcus and non-plant-associated Aromatoleum sub-groups.</title>
        <authorList>
            <person name="Lafos M."/>
            <person name="Maluk M."/>
            <person name="Batista M."/>
            <person name="Junghare M."/>
            <person name="Carmona M."/>
            <person name="Faoro H."/>
            <person name="Cruz L.M."/>
            <person name="Battistoni F."/>
            <person name="De Souza E."/>
            <person name="Pedrosa F."/>
            <person name="Chen W.-M."/>
            <person name="Poole P.S."/>
            <person name="Dixon R.A."/>
            <person name="James E.K."/>
        </authorList>
    </citation>
    <scope>NUCLEOTIDE SEQUENCE</scope>
    <source>
        <strain evidence="3">U120</strain>
    </source>
</reference>
<dbReference type="Pfam" id="PF14535">
    <property type="entry name" value="AMP-binding_C_2"/>
    <property type="match status" value="1"/>
</dbReference>
<dbReference type="RefSeq" id="WP_169198946.1">
    <property type="nucleotide sequence ID" value="NZ_WTVH02000010.1"/>
</dbReference>
<gene>
    <name evidence="3" type="ORF">GO608_10125</name>
</gene>
<dbReference type="InterPro" id="IPR045851">
    <property type="entry name" value="AMP-bd_C_sf"/>
</dbReference>
<proteinExistence type="predicted"/>
<dbReference type="Proteomes" id="UP000601990">
    <property type="component" value="Unassembled WGS sequence"/>
</dbReference>
<name>A0ABX1N351_9RHOO</name>
<dbReference type="EMBL" id="WTVH01000017">
    <property type="protein sequence ID" value="NMF93683.1"/>
    <property type="molecule type" value="Genomic_DNA"/>
</dbReference>
<accession>A0ABX1N351</accession>
<dbReference type="SUPFAM" id="SSF56801">
    <property type="entry name" value="Acetyl-CoA synthetase-like"/>
    <property type="match status" value="1"/>
</dbReference>
<dbReference type="InterPro" id="IPR000873">
    <property type="entry name" value="AMP-dep_synth/lig_dom"/>
</dbReference>
<dbReference type="Gene3D" id="3.30.300.30">
    <property type="match status" value="1"/>
</dbReference>